<name>A0A7G9Z562_9EURY</name>
<evidence type="ECO:0000313" key="1">
    <source>
        <dbReference type="EMBL" id="QNO55396.1"/>
    </source>
</evidence>
<protein>
    <submittedName>
        <fullName evidence="1">Uncharacterized protein</fullName>
    </submittedName>
</protein>
<dbReference type="InterPro" id="IPR041088">
    <property type="entry name" value="RHH_8"/>
</dbReference>
<dbReference type="Pfam" id="PF17723">
    <property type="entry name" value="RHH_8"/>
    <property type="match status" value="1"/>
</dbReference>
<dbReference type="EMBL" id="MT631613">
    <property type="protein sequence ID" value="QNO55396.1"/>
    <property type="molecule type" value="Genomic_DNA"/>
</dbReference>
<proteinExistence type="predicted"/>
<dbReference type="GO" id="GO:0006355">
    <property type="term" value="P:regulation of DNA-templated transcription"/>
    <property type="evidence" value="ECO:0007669"/>
    <property type="project" value="InterPro"/>
</dbReference>
<dbReference type="InterPro" id="IPR013321">
    <property type="entry name" value="Arc_rbn_hlx_hlx"/>
</dbReference>
<sequence>MFLNAVKSFILYGLNILKMVIVMKTSIVEKQVDALIKGGYYPNRAEFVKDAIRAFLSLERR</sequence>
<dbReference type="CDD" id="cd22231">
    <property type="entry name" value="RHH_NikR_HicB-like"/>
    <property type="match status" value="1"/>
</dbReference>
<organism evidence="1">
    <name type="scientific">Candidatus Methanophaga sp. ANME-1 ERB7</name>
    <dbReference type="NCBI Taxonomy" id="2759913"/>
    <lineage>
        <taxon>Archaea</taxon>
        <taxon>Methanobacteriati</taxon>
        <taxon>Methanobacteriota</taxon>
        <taxon>Stenosarchaea group</taxon>
        <taxon>Methanomicrobia</taxon>
        <taxon>Candidatus Methanophagales</taxon>
        <taxon>Candidatus Methanophagaceae</taxon>
        <taxon>Candidatus Methanophaga</taxon>
    </lineage>
</organism>
<gene>
    <name evidence="1" type="ORF">BNGNOALE_00022</name>
</gene>
<dbReference type="Gene3D" id="1.10.1220.10">
    <property type="entry name" value="Met repressor-like"/>
    <property type="match status" value="1"/>
</dbReference>
<dbReference type="SUPFAM" id="SSF47598">
    <property type="entry name" value="Ribbon-helix-helix"/>
    <property type="match status" value="1"/>
</dbReference>
<accession>A0A7G9Z562</accession>
<dbReference type="InterPro" id="IPR010985">
    <property type="entry name" value="Ribbon_hlx_hlx"/>
</dbReference>
<reference evidence="1" key="1">
    <citation type="submission" date="2020-06" db="EMBL/GenBank/DDBJ databases">
        <title>Unique genomic features of the anaerobic methanotrophic archaea.</title>
        <authorList>
            <person name="Chadwick G.L."/>
            <person name="Skennerton C.T."/>
            <person name="Laso-Perez R."/>
            <person name="Leu A.O."/>
            <person name="Speth D.R."/>
            <person name="Yu H."/>
            <person name="Morgan-Lang C."/>
            <person name="Hatzenpichler R."/>
            <person name="Goudeau D."/>
            <person name="Malmstrom R."/>
            <person name="Brazelton W.J."/>
            <person name="Woyke T."/>
            <person name="Hallam S.J."/>
            <person name="Tyson G.W."/>
            <person name="Wegener G."/>
            <person name="Boetius A."/>
            <person name="Orphan V."/>
        </authorList>
    </citation>
    <scope>NUCLEOTIDE SEQUENCE</scope>
</reference>
<dbReference type="AlphaFoldDB" id="A0A7G9Z562"/>